<accession>A0A183L092</accession>
<dbReference type="AlphaFoldDB" id="A0A183L092"/>
<dbReference type="EMBL" id="UZAK01044947">
    <property type="protein sequence ID" value="VDP73224.1"/>
    <property type="molecule type" value="Genomic_DNA"/>
</dbReference>
<dbReference type="Proteomes" id="UP000279833">
    <property type="component" value="Unassembled WGS sequence"/>
</dbReference>
<evidence type="ECO:0000313" key="3">
    <source>
        <dbReference type="WBParaSite" id="SCUD_0002074301-mRNA-1"/>
    </source>
</evidence>
<name>A0A183L092_9TREM</name>
<dbReference type="STRING" id="6186.A0A183L092"/>
<proteinExistence type="predicted"/>
<organism evidence="3">
    <name type="scientific">Schistosoma curassoni</name>
    <dbReference type="NCBI Taxonomy" id="6186"/>
    <lineage>
        <taxon>Eukaryota</taxon>
        <taxon>Metazoa</taxon>
        <taxon>Spiralia</taxon>
        <taxon>Lophotrochozoa</taxon>
        <taxon>Platyhelminthes</taxon>
        <taxon>Trematoda</taxon>
        <taxon>Digenea</taxon>
        <taxon>Strigeidida</taxon>
        <taxon>Schistosomatoidea</taxon>
        <taxon>Schistosomatidae</taxon>
        <taxon>Schistosoma</taxon>
    </lineage>
</organism>
<keyword evidence="2" id="KW-1185">Reference proteome</keyword>
<reference evidence="1 2" key="2">
    <citation type="submission" date="2018-11" db="EMBL/GenBank/DDBJ databases">
        <authorList>
            <consortium name="Pathogen Informatics"/>
        </authorList>
    </citation>
    <scope>NUCLEOTIDE SEQUENCE [LARGE SCALE GENOMIC DNA]</scope>
    <source>
        <strain evidence="1">Dakar</strain>
        <strain evidence="2">Dakar, Senegal</strain>
    </source>
</reference>
<gene>
    <name evidence="1" type="ORF">SCUD_LOCUS20740</name>
</gene>
<evidence type="ECO:0000313" key="1">
    <source>
        <dbReference type="EMBL" id="VDP73224.1"/>
    </source>
</evidence>
<protein>
    <submittedName>
        <fullName evidence="3">Mediator of RNA polymerase II transcription subunit 13</fullName>
    </submittedName>
</protein>
<evidence type="ECO:0000313" key="2">
    <source>
        <dbReference type="Proteomes" id="UP000279833"/>
    </source>
</evidence>
<dbReference type="WBParaSite" id="SCUD_0002074301-mRNA-1">
    <property type="protein sequence ID" value="SCUD_0002074301-mRNA-1"/>
    <property type="gene ID" value="SCUD_0002074301"/>
</dbReference>
<reference evidence="3" key="1">
    <citation type="submission" date="2016-06" db="UniProtKB">
        <authorList>
            <consortium name="WormBaseParasite"/>
        </authorList>
    </citation>
    <scope>IDENTIFICATION</scope>
</reference>
<sequence>MDNHEQFLQSAHQWLRDEIVWLRLMITGRQLGSCETPISYPSVDITPPIFHCATTPKSTDQSSLNKERIRFTACLRPDTIVHHFHNMSTEDKDSLICGHLRICKSLYQCFLHSTNSSLQLLASEDCTDQLFDQMKQISGQINDFPMNIVNSGDRNNNDNVKCISTTSETLNTTDQQYNNNISHYLINQLYLDLIEFLLFPASKQYNEIRKSTICSQINNQHHIVNYDYNNINDNIINHNSYSPLSTSHLSCSRKLMNSTFDFLLSITKCNSLNSQLLTTMLYDLIFS</sequence>